<evidence type="ECO:0000256" key="4">
    <source>
        <dbReference type="ARBA" id="ARBA00022729"/>
    </source>
</evidence>
<dbReference type="Pfam" id="PF15711">
    <property type="entry name" value="ILEI"/>
    <property type="match status" value="2"/>
</dbReference>
<dbReference type="PROSITE" id="PS50097">
    <property type="entry name" value="BTB"/>
    <property type="match status" value="1"/>
</dbReference>
<dbReference type="PANTHER" id="PTHR14592">
    <property type="entry name" value="UNCHARACTERIZED FAM3"/>
    <property type="match status" value="1"/>
</dbReference>
<comment type="subcellular location">
    <subcellularLocation>
        <location evidence="1">Secreted</location>
    </subcellularLocation>
</comment>
<dbReference type="InterPro" id="IPR011333">
    <property type="entry name" value="SKP1/BTB/POZ_sf"/>
</dbReference>
<dbReference type="AlphaFoldDB" id="A0A9Q0RCU9"/>
<dbReference type="CDD" id="cd18186">
    <property type="entry name" value="BTB_POZ_ZBTB_KLHL-like"/>
    <property type="match status" value="1"/>
</dbReference>
<evidence type="ECO:0000313" key="8">
    <source>
        <dbReference type="Proteomes" id="UP001149090"/>
    </source>
</evidence>
<evidence type="ECO:0000256" key="2">
    <source>
        <dbReference type="ARBA" id="ARBA00010905"/>
    </source>
</evidence>
<evidence type="ECO:0000259" key="6">
    <source>
        <dbReference type="PROSITE" id="PS50097"/>
    </source>
</evidence>
<dbReference type="Pfam" id="PF00651">
    <property type="entry name" value="BTB"/>
    <property type="match status" value="1"/>
</dbReference>
<protein>
    <recommendedName>
        <fullName evidence="6">BTB domain-containing protein</fullName>
    </recommendedName>
</protein>
<organism evidence="7 8">
    <name type="scientific">Anaeramoeba ignava</name>
    <name type="common">Anaerobic marine amoeba</name>
    <dbReference type="NCBI Taxonomy" id="1746090"/>
    <lineage>
        <taxon>Eukaryota</taxon>
        <taxon>Metamonada</taxon>
        <taxon>Anaeramoebidae</taxon>
        <taxon>Anaeramoeba</taxon>
    </lineage>
</organism>
<dbReference type="InterPro" id="IPR039477">
    <property type="entry name" value="ILEI/PANDER_dom"/>
</dbReference>
<proteinExistence type="inferred from homology"/>
<evidence type="ECO:0000256" key="1">
    <source>
        <dbReference type="ARBA" id="ARBA00004613"/>
    </source>
</evidence>
<sequence>MEKKILSKPFKIKVESAGFECGNYARIYVNSINYSQNTRGLNFVVIDPKESIIWDSVSYDTYDGVSDCHNMARFIDSIPEGFIVLAAVQDEATARMNEEGINALRKIGAKDYNPGIRGSWAIIGRKGAKPDYILQKTGNRKTPVKIENKGSLQEDFQKYYQNQQNCDTSFSLLNGSTMAHSKIIEMRIGNYSFIKLKEASPNIEKENFDIFMNWIYSGEIQNQDIIEGICDKIGINEINEKIKEKVYFEDFSNWYKQDNSKDFSIFVENEKVLVHKDMIFSRCELFRGMFLSVNDQTPQVSDYSSRSKESISEFMKFLYTNEIDQNLSKEIYGYLSDAHDYYGLSENSGFQFEIEGIRLLNLPSKKIEKTKLLKPFNIQVESAGFECGNYAIIIVNSVDYSPNTRGLNFVIIDPEESIIWDSVFIDSIPEGFIVLAAVLDEASNRMNEEGINALRKIGTKNFNPGIRGSWAIIGIKGAKSGEVLEKNGNRKTSVKLSQKFK</sequence>
<keyword evidence="8" id="KW-1185">Reference proteome</keyword>
<keyword evidence="5" id="KW-1015">Disulfide bond</keyword>
<evidence type="ECO:0000256" key="5">
    <source>
        <dbReference type="ARBA" id="ARBA00023157"/>
    </source>
</evidence>
<dbReference type="PROSITE" id="PS52031">
    <property type="entry name" value="GG_LECTIN"/>
    <property type="match status" value="1"/>
</dbReference>
<dbReference type="SUPFAM" id="SSF54695">
    <property type="entry name" value="POZ domain"/>
    <property type="match status" value="1"/>
</dbReference>
<evidence type="ECO:0000313" key="7">
    <source>
        <dbReference type="EMBL" id="KAJ5075806.1"/>
    </source>
</evidence>
<gene>
    <name evidence="7" type="ORF">M0811_06668</name>
</gene>
<dbReference type="GO" id="GO:0005576">
    <property type="term" value="C:extracellular region"/>
    <property type="evidence" value="ECO:0007669"/>
    <property type="project" value="UniProtKB-SubCell"/>
</dbReference>
<evidence type="ECO:0000256" key="3">
    <source>
        <dbReference type="ARBA" id="ARBA00022525"/>
    </source>
</evidence>
<keyword evidence="3" id="KW-0964">Secreted</keyword>
<comment type="caution">
    <text evidence="7">The sequence shown here is derived from an EMBL/GenBank/DDBJ whole genome shotgun (WGS) entry which is preliminary data.</text>
</comment>
<keyword evidence="4" id="KW-0732">Signal</keyword>
<dbReference type="EMBL" id="JAPDFW010000063">
    <property type="protein sequence ID" value="KAJ5075806.1"/>
    <property type="molecule type" value="Genomic_DNA"/>
</dbReference>
<reference evidence="7" key="1">
    <citation type="submission" date="2022-10" db="EMBL/GenBank/DDBJ databases">
        <title>Novel sulphate-reducing endosymbionts in the free-living metamonad Anaeramoeba.</title>
        <authorList>
            <person name="Jerlstrom-Hultqvist J."/>
            <person name="Cepicka I."/>
            <person name="Gallot-Lavallee L."/>
            <person name="Salas-Leiva D."/>
            <person name="Curtis B.A."/>
            <person name="Zahonova K."/>
            <person name="Pipaliya S."/>
            <person name="Dacks J."/>
            <person name="Roger A.J."/>
        </authorList>
    </citation>
    <scope>NUCLEOTIDE SEQUENCE</scope>
    <source>
        <strain evidence="7">BMAN</strain>
    </source>
</reference>
<dbReference type="InterPro" id="IPR000210">
    <property type="entry name" value="BTB/POZ_dom"/>
</dbReference>
<feature type="domain" description="BTB" evidence="6">
    <location>
        <begin position="261"/>
        <end position="327"/>
    </location>
</feature>
<comment type="similarity">
    <text evidence="2">Belongs to the FAM3 family.</text>
</comment>
<dbReference type="Gene3D" id="3.30.710.10">
    <property type="entry name" value="Potassium Channel Kv1.1, Chain A"/>
    <property type="match status" value="1"/>
</dbReference>
<dbReference type="Proteomes" id="UP001149090">
    <property type="component" value="Unassembled WGS sequence"/>
</dbReference>
<dbReference type="OrthoDB" id="440755at2759"/>
<accession>A0A9Q0RCU9</accession>
<name>A0A9Q0RCU9_ANAIG</name>
<dbReference type="InterPro" id="IPR039220">
    <property type="entry name" value="FAM3"/>
</dbReference>